<evidence type="ECO:0000313" key="5">
    <source>
        <dbReference type="EMBL" id="WXR72845.1"/>
    </source>
</evidence>
<feature type="domain" description="SHSP" evidence="3">
    <location>
        <begin position="28"/>
        <end position="141"/>
    </location>
</feature>
<dbReference type="Proteomes" id="UP000289465">
    <property type="component" value="Unassembled WGS sequence"/>
</dbReference>
<evidence type="ECO:0000313" key="6">
    <source>
        <dbReference type="Proteomes" id="UP000289465"/>
    </source>
</evidence>
<dbReference type="SUPFAM" id="SSF49764">
    <property type="entry name" value="HSP20-like chaperones"/>
    <property type="match status" value="1"/>
</dbReference>
<dbReference type="EMBL" id="UFQC01000005">
    <property type="protein sequence ID" value="SSW64783.1"/>
    <property type="molecule type" value="Genomic_DNA"/>
</dbReference>
<keyword evidence="4" id="KW-0346">Stress response</keyword>
<dbReference type="PROSITE" id="PS01031">
    <property type="entry name" value="SHSP"/>
    <property type="match status" value="1"/>
</dbReference>
<gene>
    <name evidence="4" type="ORF">AVE30378_01218</name>
    <name evidence="5" type="ORF">WHX56_24855</name>
</gene>
<protein>
    <submittedName>
        <fullName evidence="4">18 kDa heat shock protein</fullName>
    </submittedName>
    <submittedName>
        <fullName evidence="5">Hsp20/alpha crystallin family protein</fullName>
    </submittedName>
</protein>
<evidence type="ECO:0000313" key="4">
    <source>
        <dbReference type="EMBL" id="SSW64783.1"/>
    </source>
</evidence>
<accession>A0A446CAI3</accession>
<comment type="similarity">
    <text evidence="1 2">Belongs to the small heat shock protein (HSP20) family.</text>
</comment>
<dbReference type="InterPro" id="IPR031107">
    <property type="entry name" value="Small_HSP"/>
</dbReference>
<name>A0A446CAI3_9BURK</name>
<sequence length="141" mass="15606">MPRLTQYSPFSAEPFADVFQAFLRPIRQNVDDQAPRMDIDVTEEGDKYVLKAEVPGIDKKDITVEIDGNTVMISANKEKSSEVKEAGNTVRQERFWGRIQRSVSLASPIDQAAAKAACENGVLVLTLPKAAGNRNKTLQIE</sequence>
<reference evidence="5 7" key="2">
    <citation type="submission" date="2024-03" db="EMBL/GenBank/DDBJ databases">
        <title>Reference genomes for the five species model microbial community.</title>
        <authorList>
            <person name="Padfield D."/>
        </authorList>
    </citation>
    <scope>NUCLEOTIDE SEQUENCE [LARGE SCALE GENOMIC DNA]</scope>
    <source>
        <strain evidence="5 7">AB1</strain>
    </source>
</reference>
<dbReference type="CDD" id="cd06464">
    <property type="entry name" value="ACD_sHsps-like"/>
    <property type="match status" value="1"/>
</dbReference>
<dbReference type="RefSeq" id="WP_129239876.1">
    <property type="nucleotide sequence ID" value="NZ_CP148753.1"/>
</dbReference>
<evidence type="ECO:0000259" key="3">
    <source>
        <dbReference type="PROSITE" id="PS01031"/>
    </source>
</evidence>
<organism evidence="4 6">
    <name type="scientific">Achromobacter veterisilvae</name>
    <dbReference type="NCBI Taxonomy" id="2069367"/>
    <lineage>
        <taxon>Bacteria</taxon>
        <taxon>Pseudomonadati</taxon>
        <taxon>Pseudomonadota</taxon>
        <taxon>Betaproteobacteria</taxon>
        <taxon>Burkholderiales</taxon>
        <taxon>Alcaligenaceae</taxon>
        <taxon>Achromobacter</taxon>
    </lineage>
</organism>
<dbReference type="Pfam" id="PF00011">
    <property type="entry name" value="HSP20"/>
    <property type="match status" value="1"/>
</dbReference>
<dbReference type="PANTHER" id="PTHR11527">
    <property type="entry name" value="HEAT-SHOCK PROTEIN 20 FAMILY MEMBER"/>
    <property type="match status" value="1"/>
</dbReference>
<proteinExistence type="inferred from homology"/>
<dbReference type="AlphaFoldDB" id="A0A446CAI3"/>
<evidence type="ECO:0000256" key="2">
    <source>
        <dbReference type="RuleBase" id="RU003616"/>
    </source>
</evidence>
<keyword evidence="7" id="KW-1185">Reference proteome</keyword>
<dbReference type="InterPro" id="IPR002068">
    <property type="entry name" value="A-crystallin/Hsp20_dom"/>
</dbReference>
<dbReference type="InterPro" id="IPR008978">
    <property type="entry name" value="HSP20-like_chaperone"/>
</dbReference>
<reference evidence="4 6" key="1">
    <citation type="submission" date="2018-07" db="EMBL/GenBank/DDBJ databases">
        <authorList>
            <person name="Peeters C."/>
        </authorList>
    </citation>
    <scope>NUCLEOTIDE SEQUENCE [LARGE SCALE GENOMIC DNA]</scope>
    <source>
        <strain evidence="4 6">LMG 30378</strain>
    </source>
</reference>
<dbReference type="EMBL" id="CP148753">
    <property type="protein sequence ID" value="WXR72845.1"/>
    <property type="molecule type" value="Genomic_DNA"/>
</dbReference>
<dbReference type="Gene3D" id="2.60.40.790">
    <property type="match status" value="1"/>
</dbReference>
<evidence type="ECO:0000256" key="1">
    <source>
        <dbReference type="PROSITE-ProRule" id="PRU00285"/>
    </source>
</evidence>
<evidence type="ECO:0000313" key="7">
    <source>
        <dbReference type="Proteomes" id="UP001456224"/>
    </source>
</evidence>
<dbReference type="OrthoDB" id="9808910at2"/>
<dbReference type="Proteomes" id="UP001456224">
    <property type="component" value="Chromosome"/>
</dbReference>